<dbReference type="EMBL" id="JBIAPK010000012">
    <property type="protein sequence ID" value="MFF3342985.1"/>
    <property type="molecule type" value="Genomic_DNA"/>
</dbReference>
<organism evidence="2 3">
    <name type="scientific">Streptomyces flavidovirens</name>
    <dbReference type="NCBI Taxonomy" id="67298"/>
    <lineage>
        <taxon>Bacteria</taxon>
        <taxon>Bacillati</taxon>
        <taxon>Actinomycetota</taxon>
        <taxon>Actinomycetes</taxon>
        <taxon>Kitasatosporales</taxon>
        <taxon>Streptomycetaceae</taxon>
        <taxon>Streptomyces</taxon>
    </lineage>
</organism>
<evidence type="ECO:0000313" key="2">
    <source>
        <dbReference type="EMBL" id="MFF3342985.1"/>
    </source>
</evidence>
<dbReference type="Gene3D" id="2.40.380.10">
    <property type="entry name" value="FomD-like"/>
    <property type="match status" value="1"/>
</dbReference>
<name>A0ABW6RN51_9ACTN</name>
<dbReference type="Proteomes" id="UP001601976">
    <property type="component" value="Unassembled WGS sequence"/>
</dbReference>
<proteinExistence type="predicted"/>
<reference evidence="2 3" key="1">
    <citation type="submission" date="2024-10" db="EMBL/GenBank/DDBJ databases">
        <title>The Natural Products Discovery Center: Release of the First 8490 Sequenced Strains for Exploring Actinobacteria Biosynthetic Diversity.</title>
        <authorList>
            <person name="Kalkreuter E."/>
            <person name="Kautsar S.A."/>
            <person name="Yang D."/>
            <person name="Bader C.D."/>
            <person name="Teijaro C.N."/>
            <person name="Fluegel L."/>
            <person name="Davis C.M."/>
            <person name="Simpson J.R."/>
            <person name="Lauterbach L."/>
            <person name="Steele A.D."/>
            <person name="Gui C."/>
            <person name="Meng S."/>
            <person name="Li G."/>
            <person name="Viehrig K."/>
            <person name="Ye F."/>
            <person name="Su P."/>
            <person name="Kiefer A.F."/>
            <person name="Nichols A."/>
            <person name="Cepeda A.J."/>
            <person name="Yan W."/>
            <person name="Fan B."/>
            <person name="Jiang Y."/>
            <person name="Adhikari A."/>
            <person name="Zheng C.-J."/>
            <person name="Schuster L."/>
            <person name="Cowan T.M."/>
            <person name="Smanski M.J."/>
            <person name="Chevrette M.G."/>
            <person name="De Carvalho L.P.S."/>
            <person name="Shen B."/>
        </authorList>
    </citation>
    <scope>NUCLEOTIDE SEQUENCE [LARGE SCALE GENOMIC DNA]</scope>
    <source>
        <strain evidence="2 3">NPDC003029</strain>
    </source>
</reference>
<sequence length="209" mass="23360">MPTPPLRAEAVPALPDVPAGLARETPVETFKTGEIVVRRDVHRSGRVWSEQALRVLADTGEALVTACAPGAEARWPTLYAKARTEGDRSVRNEAFDAMATGEWDLAPGAWQDAELLLWKAPDAWFSINAFYTAAGMRNWYVNFEHPTRRAETGFDTFDILPSQAHLPYEGRRHHRVSSPMERERSRRPGGAGRPRLKLLWPHLTGPGRS</sequence>
<protein>
    <submittedName>
        <fullName evidence="2">Uncharacterized protein</fullName>
    </submittedName>
</protein>
<feature type="region of interest" description="Disordered" evidence="1">
    <location>
        <begin position="171"/>
        <end position="209"/>
    </location>
</feature>
<dbReference type="InterPro" id="IPR035930">
    <property type="entry name" value="FomD-like_sf"/>
</dbReference>
<evidence type="ECO:0000256" key="1">
    <source>
        <dbReference type="SAM" id="MobiDB-lite"/>
    </source>
</evidence>
<keyword evidence="3" id="KW-1185">Reference proteome</keyword>
<dbReference type="RefSeq" id="WP_387898254.1">
    <property type="nucleotide sequence ID" value="NZ_JBIAPK010000012.1"/>
</dbReference>
<gene>
    <name evidence="2" type="ORF">ACFYWW_30395</name>
</gene>
<evidence type="ECO:0000313" key="3">
    <source>
        <dbReference type="Proteomes" id="UP001601976"/>
    </source>
</evidence>
<comment type="caution">
    <text evidence="2">The sequence shown here is derived from an EMBL/GenBank/DDBJ whole genome shotgun (WGS) entry which is preliminary data.</text>
</comment>
<accession>A0ABW6RN51</accession>